<feature type="domain" description="Mucin binding" evidence="8">
    <location>
        <begin position="1494"/>
        <end position="1569"/>
    </location>
</feature>
<dbReference type="InterPro" id="IPR019931">
    <property type="entry name" value="LPXTG_anchor"/>
</dbReference>
<feature type="domain" description="Gram-positive cocci surface proteins LPxTG" evidence="7">
    <location>
        <begin position="1946"/>
        <end position="1989"/>
    </location>
</feature>
<dbReference type="InterPro" id="IPR041495">
    <property type="entry name" value="Mub_B2"/>
</dbReference>
<feature type="domain" description="Mub B2-like" evidence="9">
    <location>
        <begin position="1015"/>
        <end position="1104"/>
    </location>
</feature>
<accession>A0A0R1WFK1</accession>
<dbReference type="Pfam" id="PF17966">
    <property type="entry name" value="Muc_B2"/>
    <property type="match status" value="2"/>
</dbReference>
<keyword evidence="3" id="KW-0732">Signal</keyword>
<dbReference type="PATRIC" id="fig|1423807.3.peg.2026"/>
<keyword evidence="11" id="KW-1185">Reference proteome</keyword>
<gene>
    <name evidence="10" type="ORF">FD16_GL001974</name>
</gene>
<comment type="caution">
    <text evidence="10">The sequence shown here is derived from an EMBL/GenBank/DDBJ whole genome shotgun (WGS) entry which is preliminary data.</text>
</comment>
<dbReference type="Proteomes" id="UP000051820">
    <property type="component" value="Unassembled WGS sequence"/>
</dbReference>
<feature type="compositionally biased region" description="Low complexity" evidence="5">
    <location>
        <begin position="1890"/>
        <end position="1916"/>
    </location>
</feature>
<dbReference type="EMBL" id="AZGF01000005">
    <property type="protein sequence ID" value="KRM12796.1"/>
    <property type="molecule type" value="Genomic_DNA"/>
</dbReference>
<keyword evidence="6" id="KW-1133">Transmembrane helix</keyword>
<evidence type="ECO:0000259" key="9">
    <source>
        <dbReference type="Pfam" id="PF17966"/>
    </source>
</evidence>
<dbReference type="Pfam" id="PF00746">
    <property type="entry name" value="Gram_pos_anchor"/>
    <property type="match status" value="1"/>
</dbReference>
<feature type="domain" description="Mucin binding" evidence="8">
    <location>
        <begin position="1277"/>
        <end position="1352"/>
    </location>
</feature>
<feature type="compositionally biased region" description="Polar residues" evidence="5">
    <location>
        <begin position="1917"/>
        <end position="1927"/>
    </location>
</feature>
<reference evidence="10 11" key="1">
    <citation type="journal article" date="2015" name="Genome Announc.">
        <title>Expanding the biotechnology potential of lactobacilli through comparative genomics of 213 strains and associated genera.</title>
        <authorList>
            <person name="Sun Z."/>
            <person name="Harris H.M."/>
            <person name="McCann A."/>
            <person name="Guo C."/>
            <person name="Argimon S."/>
            <person name="Zhang W."/>
            <person name="Yang X."/>
            <person name="Jeffery I.B."/>
            <person name="Cooney J.C."/>
            <person name="Kagawa T.F."/>
            <person name="Liu W."/>
            <person name="Song Y."/>
            <person name="Salvetti E."/>
            <person name="Wrobel A."/>
            <person name="Rasinkangas P."/>
            <person name="Parkhill J."/>
            <person name="Rea M.C."/>
            <person name="O'Sullivan O."/>
            <person name="Ritari J."/>
            <person name="Douillard F.P."/>
            <person name="Paul Ross R."/>
            <person name="Yang R."/>
            <person name="Briner A.E."/>
            <person name="Felis G.E."/>
            <person name="de Vos W.M."/>
            <person name="Barrangou R."/>
            <person name="Klaenhammer T.R."/>
            <person name="Caufield P.W."/>
            <person name="Cui Y."/>
            <person name="Zhang H."/>
            <person name="O'Toole P.W."/>
        </authorList>
    </citation>
    <scope>NUCLEOTIDE SEQUENCE [LARGE SCALE GENOMIC DNA]</scope>
    <source>
        <strain evidence="10 11">DSM 5007</strain>
    </source>
</reference>
<keyword evidence="1" id="KW-0134">Cell wall</keyword>
<keyword evidence="2" id="KW-0964">Secreted</keyword>
<feature type="region of interest" description="Disordered" evidence="5">
    <location>
        <begin position="1890"/>
        <end position="1959"/>
    </location>
</feature>
<dbReference type="STRING" id="1423807.FD16_GL001974"/>
<keyword evidence="6" id="KW-0472">Membrane</keyword>
<feature type="compositionally biased region" description="Low complexity" evidence="5">
    <location>
        <begin position="1928"/>
        <end position="1949"/>
    </location>
</feature>
<evidence type="ECO:0000313" key="10">
    <source>
        <dbReference type="EMBL" id="KRM12796.1"/>
    </source>
</evidence>
<dbReference type="InterPro" id="IPR041558">
    <property type="entry name" value="MucBP_2"/>
</dbReference>
<evidence type="ECO:0000256" key="1">
    <source>
        <dbReference type="ARBA" id="ARBA00022512"/>
    </source>
</evidence>
<feature type="domain" description="Mub B2-like" evidence="9">
    <location>
        <begin position="1574"/>
        <end position="1664"/>
    </location>
</feature>
<keyword evidence="4" id="KW-0572">Peptidoglycan-anchor</keyword>
<feature type="transmembrane region" description="Helical" evidence="6">
    <location>
        <begin position="1966"/>
        <end position="1984"/>
    </location>
</feature>
<evidence type="ECO:0000256" key="5">
    <source>
        <dbReference type="SAM" id="MobiDB-lite"/>
    </source>
</evidence>
<protein>
    <submittedName>
        <fullName evidence="10">Adhesion exoprotein</fullName>
    </submittedName>
</protein>
<feature type="domain" description="Mucin binding" evidence="8">
    <location>
        <begin position="1106"/>
        <end position="1181"/>
    </location>
</feature>
<evidence type="ECO:0000256" key="2">
    <source>
        <dbReference type="ARBA" id="ARBA00022525"/>
    </source>
</evidence>
<name>A0A0R1WFK1_9LACO</name>
<evidence type="ECO:0000313" key="11">
    <source>
        <dbReference type="Proteomes" id="UP000051820"/>
    </source>
</evidence>
<feature type="domain" description="Mucin binding" evidence="8">
    <location>
        <begin position="1666"/>
        <end position="1733"/>
    </location>
</feature>
<dbReference type="Gene3D" id="2.60.40.4300">
    <property type="match status" value="2"/>
</dbReference>
<dbReference type="Gene3D" id="3.10.20.320">
    <property type="entry name" value="Putative peptidoglycan bound protein (lpxtg motif)"/>
    <property type="match status" value="4"/>
</dbReference>
<sequence>MGVANSSTIESAKSAASSAYASTGVAQTITASLASSVTTAAVYDDSEPVDSNATGYKLSVVPTGVNSNSVVTTDTAGNPSVYVDEAYTYAVSETGSFDAGDVLTITSPANAGLTVTSETTDSTGSLYTTSVSGSSDTGMTVTFTFLQATSVTLTVYYSYGDNTKATAYLNANQYNYSTFVSTLTRNGTTSAIGTQTVRIDKTAAVSSNVSVTLDNYGSTVTPGITDSTGNVVNDITVSYTWNDGGSEGLWGSIITAMNDASTGVGSQSIYYSAGSSVTITYGSQLQIASITLPTSSVFSEYFEVTQTGTNTITITALQDFSLYAISQLAVLNTAAGAITVELAPADGVSATSLTSGADVTDTTYSYNVVINGQSIVASGTDDKASSYYFAGESYSTINSITLNGYTPNQSPQRYINYLNESDETGVIAQIGLADDSNFRHTGTYVADISLNSSTTIGFRGIYVNLSSTSGINTSDAEIVFTTASGVTTTMAYTGAAWYDVANLDSSDPVTDIKIEATATDSTPLDSVSSVQYSKVTPSIYDFSDENDTYTFNVTSYVLDGEGNQEGVYSRSSSNTVSTTPLISLVSSYSTNNSGTINAGASLKSSTNQFVNWYSSGSASSATVFFSSNIPSTADTFDGQNPVTVFIEAPTGSSFESDAKLDAYFSTIGSDVTITHLADTDGRQVIEVSGLSKYLSQNIDITGILVANADDLPGTVITANDGLLYVDPASFISGTLVSTGDAATDWTEGNVYKITTSGTLATIIAPSVFTASITAQGSGDTSAQSTTAHINLSDDNSATVKSVAYNGTGSVENNGEVIVTVPAGLSLAGDVEVVDENGNDITSEASINITTDSSGATIIEVSGISLSAQSAYVVEVPVSISDTTVDSGTTYTVSSESYSDTTSTSTPLTNSVEIEAERNVTNTYSYVTGDGDGNYTVDEEAGTQTGISGDTFDASSEYGAVGSTVNNKYVIVGYYDATTGETISDPSSITYSNSGTGIGDDIYIIETHATSVVTDAVTTTGTVSYTGAGDETPSAASTTLEWNEIVDNVTGKVLEYEIDTDNSNASIASPDVTGYTPSESEVTFSTSDTTTTPVNQTATVNYSPNAQSTTYQFVDNDNGGTVVTDKSGNTSETISGVTNESVNYDVTSEIPTGYELAAGQTATGTVTFSATGAATITINLVHQHTITANAVTTTNTVNYSGAGAATPAASVANVDWTSNLDDVTGVTTYTADNETTTIDTTPVAGYSASATQTTFTNSTTTSNPTDQSATVTYTPDAQSTYYQFVDDDNNGAVVDDVSGNANESISGVTDETVDYDASSEIPSGYELASGQSATGSVTFTNDGAAVVTIHLVHKINTSTPYATYSVDVDNNSTGAQLANSTNTYQIDYSTDEVTGEQTLNSETGDNTSVTVPDGYSVDNLTIKSSASGDTITLTAAEVAAYEAEGIITVSGNTYTFNMKNLVASETTSSSLTDSEDVINSHYGLILTINASANAQSTTYQFVDEDDNGSVVKDESGNDSETISGVTDETVNYDATNEIPAGYELAPGQSASGTVTFGANGAAVVSIKLVHVHETGTLTTSDTVNYVGLPDDKSQPSQSNSIVYNTDTDEATGVTTYTPENLTDVSISSPTVAGYTADQLSVDFGTPSVTNALPTDQNKTVTYSANPQTVTIEYLDDDSNGAVVSSSEIDGITDGSVDWSANVPTGYELAENQVANGTYTFTSNGNQVIEVHLVHAHKVGTLTVTDTVSYTGLPESKSQSNQSIDTTYTTDTDEVTGITTYTPNNNDDVIITTPVVAGYLADQTSVNFGTPNTTTIKPSDRSTTVTYSALTDTVTINYIDTQTGQKVGSTQVSGKTDEIVVIPNLSGFRISSNATYYYDPETKQINVYVEPVGNESNGESSVSSNSGSGHNTGETSGNQTTNGASESPKNQTAASTNSFSNNNADSNQQNQKADKLPQTGDNQQESQLMGIIGVISLSVLGMFGLGKPRKRRTK</sequence>
<dbReference type="Pfam" id="PF17965">
    <property type="entry name" value="MucBP_2"/>
    <property type="match status" value="4"/>
</dbReference>
<evidence type="ECO:0000256" key="4">
    <source>
        <dbReference type="ARBA" id="ARBA00023088"/>
    </source>
</evidence>
<evidence type="ECO:0000259" key="7">
    <source>
        <dbReference type="Pfam" id="PF00746"/>
    </source>
</evidence>
<evidence type="ECO:0000256" key="6">
    <source>
        <dbReference type="SAM" id="Phobius"/>
    </source>
</evidence>
<evidence type="ECO:0000259" key="8">
    <source>
        <dbReference type="Pfam" id="PF17965"/>
    </source>
</evidence>
<proteinExistence type="predicted"/>
<organism evidence="10 11">
    <name type="scientific">Paucilactobacillus suebicus DSM 5007 = KCTC 3549</name>
    <dbReference type="NCBI Taxonomy" id="1423807"/>
    <lineage>
        <taxon>Bacteria</taxon>
        <taxon>Bacillati</taxon>
        <taxon>Bacillota</taxon>
        <taxon>Bacilli</taxon>
        <taxon>Lactobacillales</taxon>
        <taxon>Lactobacillaceae</taxon>
        <taxon>Paucilactobacillus</taxon>
    </lineage>
</organism>
<evidence type="ECO:0000256" key="3">
    <source>
        <dbReference type="ARBA" id="ARBA00022729"/>
    </source>
</evidence>
<keyword evidence="6" id="KW-0812">Transmembrane</keyword>
<dbReference type="eggNOG" id="COG4932">
    <property type="taxonomic scope" value="Bacteria"/>
</dbReference>